<dbReference type="KEGG" id="dqu:106746630"/>
<dbReference type="Proteomes" id="UP000515204">
    <property type="component" value="Unplaced"/>
</dbReference>
<dbReference type="AlphaFoldDB" id="A0A6P3XKW6"/>
<proteinExistence type="predicted"/>
<reference evidence="2" key="1">
    <citation type="submission" date="2025-08" db="UniProtKB">
        <authorList>
            <consortium name="RefSeq"/>
        </authorList>
    </citation>
    <scope>IDENTIFICATION</scope>
</reference>
<dbReference type="OrthoDB" id="16679at2759"/>
<name>A0A6P3XKW6_DINQU</name>
<protein>
    <submittedName>
        <fullName evidence="2">Uncharacterized protein LOC106746630</fullName>
    </submittedName>
</protein>
<dbReference type="GeneID" id="106746630"/>
<evidence type="ECO:0000313" key="2">
    <source>
        <dbReference type="RefSeq" id="XP_014478902.1"/>
    </source>
</evidence>
<accession>A0A6P3XKW6</accession>
<keyword evidence="1" id="KW-1185">Reference proteome</keyword>
<gene>
    <name evidence="2" type="primary">LOC106746630</name>
</gene>
<sequence length="222" mass="25772">MSLFHGYNEIPKPDNVMTMPISPCKTTYFNPKGHKKPKGLSIRSDSDMNVFHNTLPTSAKENTGNPKESKISKSKIVKQDNSGHQTYSLKGKFSNYEYRSTEGEKREIDKDKKMEKVLSDTIFKAPIPPEKFAKQIREPENLAHFYNAQYEFDYKCVETMEQGFMDLLLEVKDDIMPCEKEDLETLLPVEIPEIILPSFFDEEYMELPSPELPYISDEDIFY</sequence>
<organism evidence="1 2">
    <name type="scientific">Dinoponera quadriceps</name>
    <name type="common">South American ant</name>
    <dbReference type="NCBI Taxonomy" id="609295"/>
    <lineage>
        <taxon>Eukaryota</taxon>
        <taxon>Metazoa</taxon>
        <taxon>Ecdysozoa</taxon>
        <taxon>Arthropoda</taxon>
        <taxon>Hexapoda</taxon>
        <taxon>Insecta</taxon>
        <taxon>Pterygota</taxon>
        <taxon>Neoptera</taxon>
        <taxon>Endopterygota</taxon>
        <taxon>Hymenoptera</taxon>
        <taxon>Apocrita</taxon>
        <taxon>Aculeata</taxon>
        <taxon>Formicoidea</taxon>
        <taxon>Formicidae</taxon>
        <taxon>Ponerinae</taxon>
        <taxon>Ponerini</taxon>
        <taxon>Dinoponera</taxon>
    </lineage>
</organism>
<evidence type="ECO:0000313" key="1">
    <source>
        <dbReference type="Proteomes" id="UP000515204"/>
    </source>
</evidence>
<dbReference type="RefSeq" id="XP_014478902.1">
    <property type="nucleotide sequence ID" value="XM_014623416.1"/>
</dbReference>